<sequence length="70" mass="8127">MGDGLNNVMVNLKTGVNHAQSLLLLTREWVVCFGSNYQGYHTDNITDKERILMDKKQEAFMFEFTLNEKE</sequence>
<dbReference type="Proteomes" id="UP000191931">
    <property type="component" value="Unassembled WGS sequence"/>
</dbReference>
<dbReference type="STRING" id="1246637.MTBBW1_1260002"/>
<evidence type="ECO:0000313" key="2">
    <source>
        <dbReference type="Proteomes" id="UP000191931"/>
    </source>
</evidence>
<evidence type="ECO:0000313" key="1">
    <source>
        <dbReference type="EMBL" id="SLM28080.1"/>
    </source>
</evidence>
<reference evidence="1 2" key="1">
    <citation type="submission" date="2017-03" db="EMBL/GenBank/DDBJ databases">
        <authorList>
            <person name="Afonso C.L."/>
            <person name="Miller P.J."/>
            <person name="Scott M.A."/>
            <person name="Spackman E."/>
            <person name="Goraichik I."/>
            <person name="Dimitrov K.M."/>
            <person name="Suarez D.L."/>
            <person name="Swayne D.E."/>
        </authorList>
    </citation>
    <scope>NUCLEOTIDE SEQUENCE [LARGE SCALE GENOMIC DNA]</scope>
    <source>
        <strain evidence="1">PRJEB14757</strain>
    </source>
</reference>
<organism evidence="1 2">
    <name type="scientific">Desulfamplus magnetovallimortis</name>
    <dbReference type="NCBI Taxonomy" id="1246637"/>
    <lineage>
        <taxon>Bacteria</taxon>
        <taxon>Pseudomonadati</taxon>
        <taxon>Thermodesulfobacteriota</taxon>
        <taxon>Desulfobacteria</taxon>
        <taxon>Desulfobacterales</taxon>
        <taxon>Desulfobacteraceae</taxon>
        <taxon>Desulfamplus</taxon>
    </lineage>
</organism>
<accession>A0A1W1H6G8</accession>
<gene>
    <name evidence="1" type="ORF">MTBBW1_1260002</name>
</gene>
<protein>
    <submittedName>
        <fullName evidence="1">Uncharacterized protein</fullName>
    </submittedName>
</protein>
<proteinExistence type="predicted"/>
<keyword evidence="2" id="KW-1185">Reference proteome</keyword>
<dbReference type="EMBL" id="FWEV01000031">
    <property type="protein sequence ID" value="SLM28080.1"/>
    <property type="molecule type" value="Genomic_DNA"/>
</dbReference>
<name>A0A1W1H6G8_9BACT</name>
<dbReference type="AlphaFoldDB" id="A0A1W1H6G8"/>